<dbReference type="EMBL" id="CP076544">
    <property type="protein sequence ID" value="QWS32784.1"/>
    <property type="molecule type" value="Genomic_DNA"/>
</dbReference>
<accession>A0ACD1E1J1</accession>
<gene>
    <name evidence="1" type="ORF">KM842_10925</name>
</gene>
<evidence type="ECO:0000313" key="1">
    <source>
        <dbReference type="EMBL" id="QWS32784.1"/>
    </source>
</evidence>
<proteinExistence type="predicted"/>
<sequence>MQRGRRRAAEPIPVSIVLDVDTVYAFDPVPGSLTEAERTHVVGGQANTWTEHVDTVSRLDHQLFPRVVALAEALWSADAGPRDVEEFRGCLTEHLARLDALGVEYRHESGPRPWEERPGVPGRPSTREERAASIDAVTANIAV</sequence>
<name>A0ACD1E1J1_9MICO</name>
<keyword evidence="2" id="KW-1185">Reference proteome</keyword>
<reference evidence="1" key="1">
    <citation type="submission" date="2021-06" db="EMBL/GenBank/DDBJ databases">
        <authorList>
            <person name="Ellington A.J."/>
            <person name="Bryan N.C."/>
            <person name="Christner B.C."/>
            <person name="Reisch C.R."/>
        </authorList>
    </citation>
    <scope>NUCLEOTIDE SEQUENCE</scope>
    <source>
        <strain evidence="1">L6-1</strain>
    </source>
</reference>
<evidence type="ECO:0000313" key="2">
    <source>
        <dbReference type="Proteomes" id="UP000681794"/>
    </source>
</evidence>
<organism evidence="1 2">
    <name type="scientific">Curtobacterium aetherium</name>
    <dbReference type="NCBI Taxonomy" id="2841594"/>
    <lineage>
        <taxon>Bacteria</taxon>
        <taxon>Bacillati</taxon>
        <taxon>Actinomycetota</taxon>
        <taxon>Actinomycetes</taxon>
        <taxon>Micrococcales</taxon>
        <taxon>Microbacteriaceae</taxon>
        <taxon>Curtobacterium</taxon>
    </lineage>
</organism>
<protein>
    <submittedName>
        <fullName evidence="1">Family 20 glycosylhydrolase</fullName>
    </submittedName>
</protein>
<dbReference type="Proteomes" id="UP000681794">
    <property type="component" value="Chromosome"/>
</dbReference>